<dbReference type="PANTHER" id="PTHR44068:SF11">
    <property type="entry name" value="GERANYL DIPHOSPHATE 2-C-METHYLTRANSFERASE"/>
    <property type="match status" value="1"/>
</dbReference>
<dbReference type="Gene3D" id="3.40.50.150">
    <property type="entry name" value="Vaccinia Virus protein VP39"/>
    <property type="match status" value="1"/>
</dbReference>
<dbReference type="SUPFAM" id="SSF53335">
    <property type="entry name" value="S-adenosyl-L-methionine-dependent methyltransferases"/>
    <property type="match status" value="1"/>
</dbReference>
<accession>A0ABS1KLZ7</accession>
<dbReference type="EMBL" id="JAERRB010000001">
    <property type="protein sequence ID" value="MBL0740471.1"/>
    <property type="molecule type" value="Genomic_DNA"/>
</dbReference>
<evidence type="ECO:0000313" key="3">
    <source>
        <dbReference type="EMBL" id="MBL0740471.1"/>
    </source>
</evidence>
<dbReference type="InterPro" id="IPR050447">
    <property type="entry name" value="Erg6_SMT_methyltransf"/>
</dbReference>
<dbReference type="PANTHER" id="PTHR44068">
    <property type="entry name" value="ZGC:194242"/>
    <property type="match status" value="1"/>
</dbReference>
<organism evidence="3 4">
    <name type="scientific">Chryseolinea lacunae</name>
    <dbReference type="NCBI Taxonomy" id="2801331"/>
    <lineage>
        <taxon>Bacteria</taxon>
        <taxon>Pseudomonadati</taxon>
        <taxon>Bacteroidota</taxon>
        <taxon>Cytophagia</taxon>
        <taxon>Cytophagales</taxon>
        <taxon>Fulvivirgaceae</taxon>
        <taxon>Chryseolinea</taxon>
    </lineage>
</organism>
<keyword evidence="4" id="KW-1185">Reference proteome</keyword>
<dbReference type="CDD" id="cd02440">
    <property type="entry name" value="AdoMet_MTases"/>
    <property type="match status" value="1"/>
</dbReference>
<dbReference type="Proteomes" id="UP000613030">
    <property type="component" value="Unassembled WGS sequence"/>
</dbReference>
<dbReference type="RefSeq" id="WP_202007801.1">
    <property type="nucleotide sequence ID" value="NZ_JAERRB010000001.1"/>
</dbReference>
<dbReference type="GO" id="GO:0008168">
    <property type="term" value="F:methyltransferase activity"/>
    <property type="evidence" value="ECO:0007669"/>
    <property type="project" value="UniProtKB-KW"/>
</dbReference>
<reference evidence="3 4" key="1">
    <citation type="submission" date="2021-01" db="EMBL/GenBank/DDBJ databases">
        <title>Chryseolinea sp. Jin1 Genome sequencing and assembly.</title>
        <authorList>
            <person name="Kim I."/>
        </authorList>
    </citation>
    <scope>NUCLEOTIDE SEQUENCE [LARGE SCALE GENOMIC DNA]</scope>
    <source>
        <strain evidence="3 4">Jin1</strain>
    </source>
</reference>
<proteinExistence type="predicted"/>
<evidence type="ECO:0000259" key="2">
    <source>
        <dbReference type="Pfam" id="PF08241"/>
    </source>
</evidence>
<protein>
    <submittedName>
        <fullName evidence="3">Class I SAM-dependent methyltransferase</fullName>
    </submittedName>
</protein>
<gene>
    <name evidence="3" type="ORF">JI741_04540</name>
</gene>
<keyword evidence="1" id="KW-0808">Transferase</keyword>
<evidence type="ECO:0000313" key="4">
    <source>
        <dbReference type="Proteomes" id="UP000613030"/>
    </source>
</evidence>
<dbReference type="Pfam" id="PF08241">
    <property type="entry name" value="Methyltransf_11"/>
    <property type="match status" value="1"/>
</dbReference>
<sequence length="272" mass="30453">MINKTIRLLKGYPWFKRLNAKITYELLAKYIPASDWHFMNYGYMANENEKPSDICEKASRQRYSMQMYHYLASKANVEGKKLLEIGSGRGGGANYIVRALKPASYTGMDIAKNSVVLANKIHVAPNLKFIQGSAEAIPLADNSIDVVINVESCHGYGCVATFLAEAKRVLSPGGYLLLVDFRNSLENMKIFKEQLSSSGLECVEEENISDNVVRAIEAEDPEKRELIGKLVPAKWQKLFCEFAGVVGSPFHTTLKAGTRPYYRFVLRKPTLA</sequence>
<comment type="caution">
    <text evidence="3">The sequence shown here is derived from an EMBL/GenBank/DDBJ whole genome shotgun (WGS) entry which is preliminary data.</text>
</comment>
<feature type="domain" description="Methyltransferase type 11" evidence="2">
    <location>
        <begin position="83"/>
        <end position="177"/>
    </location>
</feature>
<keyword evidence="3" id="KW-0489">Methyltransferase</keyword>
<name>A0ABS1KLZ7_9BACT</name>
<dbReference type="InterPro" id="IPR013216">
    <property type="entry name" value="Methyltransf_11"/>
</dbReference>
<evidence type="ECO:0000256" key="1">
    <source>
        <dbReference type="ARBA" id="ARBA00022679"/>
    </source>
</evidence>
<dbReference type="GO" id="GO:0032259">
    <property type="term" value="P:methylation"/>
    <property type="evidence" value="ECO:0007669"/>
    <property type="project" value="UniProtKB-KW"/>
</dbReference>
<dbReference type="InterPro" id="IPR029063">
    <property type="entry name" value="SAM-dependent_MTases_sf"/>
</dbReference>